<gene>
    <name evidence="2" type="ORF">HL667_16295</name>
</gene>
<comment type="caution">
    <text evidence="2">The sequence shown here is derived from an EMBL/GenBank/DDBJ whole genome shotgun (WGS) entry which is preliminary data.</text>
</comment>
<protein>
    <submittedName>
        <fullName evidence="2">Uncharacterized protein</fullName>
    </submittedName>
</protein>
<proteinExistence type="predicted"/>
<keyword evidence="3" id="KW-1185">Reference proteome</keyword>
<dbReference type="EMBL" id="JABFDN010000004">
    <property type="protein sequence ID" value="NPU66566.1"/>
    <property type="molecule type" value="Genomic_DNA"/>
</dbReference>
<dbReference type="RefSeq" id="WP_172111629.1">
    <property type="nucleotide sequence ID" value="NZ_JABFDM010000007.1"/>
</dbReference>
<evidence type="ECO:0000313" key="2">
    <source>
        <dbReference type="EMBL" id="NPU66566.1"/>
    </source>
</evidence>
<organism evidence="2 3">
    <name type="scientific">Bradyrhizobium aeschynomenes</name>
    <dbReference type="NCBI Taxonomy" id="2734909"/>
    <lineage>
        <taxon>Bacteria</taxon>
        <taxon>Pseudomonadati</taxon>
        <taxon>Pseudomonadota</taxon>
        <taxon>Alphaproteobacteria</taxon>
        <taxon>Hyphomicrobiales</taxon>
        <taxon>Nitrobacteraceae</taxon>
        <taxon>Bradyrhizobium</taxon>
    </lineage>
</organism>
<feature type="region of interest" description="Disordered" evidence="1">
    <location>
        <begin position="109"/>
        <end position="146"/>
    </location>
</feature>
<name>A0ABX2CEB7_9BRAD</name>
<evidence type="ECO:0000256" key="1">
    <source>
        <dbReference type="SAM" id="MobiDB-lite"/>
    </source>
</evidence>
<sequence length="146" mass="16212">MAVHLIHLTTDRFDPAAERPNPINPFPGEALLTWLSSELRASGYDTTDTQAEDWGWYAYTASGPMSYMLGASGEPGSGQDVHWIIAINERRSLRDRLFRRNKMLAEDELSAPSSGCSARRATFGSRPSKETIDVRAVNGSDRMGHR</sequence>
<accession>A0ABX2CEB7</accession>
<reference evidence="2" key="1">
    <citation type="submission" date="2020-05" db="EMBL/GenBank/DDBJ databases">
        <title>Nod-independent and nitrogen-fixing Bradyrhizobium aeschynomene sp. nov. isolated from nodules of Aeschynomene indica.</title>
        <authorList>
            <person name="Zhang Z."/>
        </authorList>
    </citation>
    <scope>NUCLEOTIDE SEQUENCE</scope>
    <source>
        <strain evidence="2">83012</strain>
    </source>
</reference>
<dbReference type="Proteomes" id="UP000886476">
    <property type="component" value="Unassembled WGS sequence"/>
</dbReference>
<evidence type="ECO:0000313" key="3">
    <source>
        <dbReference type="Proteomes" id="UP000886476"/>
    </source>
</evidence>